<keyword evidence="1" id="KW-0732">Signal</keyword>
<organism evidence="3 4">
    <name type="scientific">Streptomyces genisteinicus</name>
    <dbReference type="NCBI Taxonomy" id="2768068"/>
    <lineage>
        <taxon>Bacteria</taxon>
        <taxon>Bacillati</taxon>
        <taxon>Actinomycetota</taxon>
        <taxon>Actinomycetes</taxon>
        <taxon>Kitasatosporales</taxon>
        <taxon>Streptomycetaceae</taxon>
        <taxon>Streptomyces</taxon>
    </lineage>
</organism>
<evidence type="ECO:0000256" key="2">
    <source>
        <dbReference type="SAM" id="MobiDB-lite"/>
    </source>
</evidence>
<dbReference type="AlphaFoldDB" id="A0A7H0I4A9"/>
<evidence type="ECO:0000313" key="3">
    <source>
        <dbReference type="EMBL" id="QNP67625.1"/>
    </source>
</evidence>
<dbReference type="Proteomes" id="UP000516230">
    <property type="component" value="Chromosome"/>
</dbReference>
<feature type="region of interest" description="Disordered" evidence="2">
    <location>
        <begin position="1"/>
        <end position="22"/>
    </location>
</feature>
<protein>
    <recommendedName>
        <fullName evidence="5">DUF4352 domain-containing protein</fullName>
    </recommendedName>
</protein>
<reference evidence="3 4" key="1">
    <citation type="submission" date="2020-08" db="EMBL/GenBank/DDBJ databases">
        <title>A novel species.</title>
        <authorList>
            <person name="Gao J."/>
        </authorList>
    </citation>
    <scope>NUCLEOTIDE SEQUENCE [LARGE SCALE GENOMIC DNA]</scope>
    <source>
        <strain evidence="3 4">CRPJ-33</strain>
    </source>
</reference>
<accession>A0A7H0I4A9</accession>
<evidence type="ECO:0000256" key="1">
    <source>
        <dbReference type="ARBA" id="ARBA00022729"/>
    </source>
</evidence>
<sequence length="157" mass="16830">MPVLAEGESTTVRIPGDDTLGEPATEAEVTLTGLKQADRLPQGEYLDPETAEPGTTFVCLEFKVENTGGAEFDTAPLTRARWTGEDGETTTADQHIGGDCEGVGLEKEFLLNEAEPRPGEFVRGTTLLVVPDGRPGTLEFADDAERPLFRVETNPAP</sequence>
<dbReference type="EMBL" id="CP060825">
    <property type="protein sequence ID" value="QNP67625.1"/>
    <property type="molecule type" value="Genomic_DNA"/>
</dbReference>
<dbReference type="KEGG" id="sgj:IAG43_27770"/>
<evidence type="ECO:0000313" key="4">
    <source>
        <dbReference type="Proteomes" id="UP000516230"/>
    </source>
</evidence>
<dbReference type="Gene3D" id="2.60.40.1240">
    <property type="match status" value="1"/>
</dbReference>
<evidence type="ECO:0008006" key="5">
    <source>
        <dbReference type="Google" id="ProtNLM"/>
    </source>
</evidence>
<proteinExistence type="predicted"/>
<name>A0A7H0I4A9_9ACTN</name>
<gene>
    <name evidence="3" type="ORF">IAG43_27770</name>
</gene>
<dbReference type="InterPro" id="IPR029050">
    <property type="entry name" value="Immunoprotect_excell_Ig-like"/>
</dbReference>
<keyword evidence="4" id="KW-1185">Reference proteome</keyword>